<dbReference type="EMBL" id="CP048992">
    <property type="protein sequence ID" value="QID80745.1"/>
    <property type="molecule type" value="Genomic_DNA"/>
</dbReference>
<evidence type="ECO:0000256" key="5">
    <source>
        <dbReference type="ARBA" id="ARBA00023186"/>
    </source>
</evidence>
<dbReference type="InterPro" id="IPR029048">
    <property type="entry name" value="HSP70_C_sf"/>
</dbReference>
<feature type="signal peptide" evidence="7">
    <location>
        <begin position="1"/>
        <end position="20"/>
    </location>
</feature>
<feature type="compositionally biased region" description="Polar residues" evidence="6">
    <location>
        <begin position="859"/>
        <end position="871"/>
    </location>
</feature>
<dbReference type="Pfam" id="PF00012">
    <property type="entry name" value="HSP70"/>
    <property type="match status" value="1"/>
</dbReference>
<dbReference type="AlphaFoldDB" id="A0A6C1DV50"/>
<dbReference type="Gene3D" id="3.30.30.30">
    <property type="match status" value="1"/>
</dbReference>
<dbReference type="InterPro" id="IPR013126">
    <property type="entry name" value="Hsp_70_fam"/>
</dbReference>
<dbReference type="GO" id="GO:0005524">
    <property type="term" value="F:ATP binding"/>
    <property type="evidence" value="ECO:0007669"/>
    <property type="project" value="UniProtKB-KW"/>
</dbReference>
<dbReference type="Gene3D" id="3.30.420.40">
    <property type="match status" value="2"/>
</dbReference>
<dbReference type="PROSITE" id="PS00329">
    <property type="entry name" value="HSP70_2"/>
    <property type="match status" value="1"/>
</dbReference>
<keyword evidence="3" id="KW-0547">Nucleotide-binding</keyword>
<dbReference type="GO" id="GO:0030968">
    <property type="term" value="P:endoplasmic reticulum unfolded protein response"/>
    <property type="evidence" value="ECO:0007669"/>
    <property type="project" value="TreeGrafter"/>
</dbReference>
<dbReference type="OrthoDB" id="10262720at2759"/>
<dbReference type="PANTHER" id="PTHR45639:SF3">
    <property type="entry name" value="HYPOXIA UP-REGULATED PROTEIN 1"/>
    <property type="match status" value="1"/>
</dbReference>
<proteinExistence type="predicted"/>
<dbReference type="PRINTS" id="PR00301">
    <property type="entry name" value="HEATSHOCK70"/>
</dbReference>
<keyword evidence="2 7" id="KW-0732">Signal</keyword>
<dbReference type="Gene3D" id="3.90.640.10">
    <property type="entry name" value="Actin, Chain A, domain 4"/>
    <property type="match status" value="1"/>
</dbReference>
<comment type="subcellular location">
    <subcellularLocation>
        <location evidence="1">Endoplasmic reticulum lumen</location>
    </subcellularLocation>
</comment>
<evidence type="ECO:0000256" key="7">
    <source>
        <dbReference type="SAM" id="SignalP"/>
    </source>
</evidence>
<keyword evidence="9" id="KW-1185">Reference proteome</keyword>
<dbReference type="Gene3D" id="1.20.1270.10">
    <property type="match status" value="1"/>
</dbReference>
<name>A0A6C1DV50_SACPS</name>
<keyword evidence="4" id="KW-0067">ATP-binding</keyword>
<gene>
    <name evidence="8" type="primary">LHS1_1</name>
    <name evidence="8" type="ORF">GRS66_003091</name>
</gene>
<protein>
    <submittedName>
        <fullName evidence="8">Lumenal Hsp70 protein</fullName>
    </submittedName>
</protein>
<dbReference type="GO" id="GO:0140662">
    <property type="term" value="F:ATP-dependent protein folding chaperone"/>
    <property type="evidence" value="ECO:0007669"/>
    <property type="project" value="InterPro"/>
</dbReference>
<feature type="chain" id="PRO_5025538009" evidence="7">
    <location>
        <begin position="21"/>
        <end position="881"/>
    </location>
</feature>
<dbReference type="GO" id="GO:0034663">
    <property type="term" value="C:endoplasmic reticulum chaperone complex"/>
    <property type="evidence" value="ECO:0007669"/>
    <property type="project" value="TreeGrafter"/>
</dbReference>
<dbReference type="FunFam" id="3.90.640.10:FF:000062">
    <property type="entry name" value="Lhs1p"/>
    <property type="match status" value="1"/>
</dbReference>
<evidence type="ECO:0000256" key="1">
    <source>
        <dbReference type="ARBA" id="ARBA00004319"/>
    </source>
</evidence>
<dbReference type="InterPro" id="IPR018181">
    <property type="entry name" value="Heat_shock_70_CS"/>
</dbReference>
<organism evidence="8 9">
    <name type="scientific">Saccharomyces pastorianus</name>
    <name type="common">Lager yeast</name>
    <name type="synonym">Saccharomyces cerevisiae x Saccharomyces eubayanus</name>
    <dbReference type="NCBI Taxonomy" id="27292"/>
    <lineage>
        <taxon>Eukaryota</taxon>
        <taxon>Fungi</taxon>
        <taxon>Dikarya</taxon>
        <taxon>Ascomycota</taxon>
        <taxon>Saccharomycotina</taxon>
        <taxon>Saccharomycetes</taxon>
        <taxon>Saccharomycetales</taxon>
        <taxon>Saccharomycetaceae</taxon>
        <taxon>Saccharomyces</taxon>
    </lineage>
</organism>
<evidence type="ECO:0000313" key="9">
    <source>
        <dbReference type="Proteomes" id="UP000501346"/>
    </source>
</evidence>
<evidence type="ECO:0000256" key="3">
    <source>
        <dbReference type="ARBA" id="ARBA00022741"/>
    </source>
</evidence>
<dbReference type="Proteomes" id="UP000501346">
    <property type="component" value="Chromosome ScXI"/>
</dbReference>
<feature type="compositionally biased region" description="Acidic residues" evidence="6">
    <location>
        <begin position="872"/>
        <end position="881"/>
    </location>
</feature>
<keyword evidence="5" id="KW-0143">Chaperone</keyword>
<dbReference type="CDD" id="cd10230">
    <property type="entry name" value="ASKHA_NBD_HSP70_HYOU1"/>
    <property type="match status" value="1"/>
</dbReference>
<evidence type="ECO:0000256" key="2">
    <source>
        <dbReference type="ARBA" id="ARBA00022729"/>
    </source>
</evidence>
<evidence type="ECO:0000313" key="8">
    <source>
        <dbReference type="EMBL" id="QID80745.1"/>
    </source>
</evidence>
<accession>A0A6C1DV50</accession>
<dbReference type="PROSITE" id="PS01036">
    <property type="entry name" value="HSP70_3"/>
    <property type="match status" value="1"/>
</dbReference>
<feature type="compositionally biased region" description="Basic and acidic residues" evidence="6">
    <location>
        <begin position="833"/>
        <end position="845"/>
    </location>
</feature>
<reference evidence="8 9" key="1">
    <citation type="journal article" date="2019" name="BMC Genomics">
        <title>Chromosome level assembly and comparative genome analysis confirm lager-brewing yeasts originated from a single hybridization.</title>
        <authorList>
            <person name="Salazar A.N."/>
            <person name="Gorter de Vries A.R."/>
            <person name="van den Broek M."/>
            <person name="Brouwers N."/>
            <person name="de la Torre Cortes P."/>
            <person name="Kuijpers N.G.A."/>
            <person name="Daran J.G."/>
            <person name="Abeel T."/>
        </authorList>
    </citation>
    <scope>NUCLEOTIDE SEQUENCE [LARGE SCALE GENOMIC DNA]</scope>
    <source>
        <strain evidence="8 9">CBS 1483</strain>
    </source>
</reference>
<sequence length="881" mass="99585">MRNVLRLLFLTAFVAIGSLAAVLGVDYGQQNIKAIVVSPQAPLELVLTPEAKRKEISGLSIKRLPGYGKDDPNGIERIYGSAVGSLATRFPQNTLLHLKPLLGKSLEDETTVTLYSKQHPGLEMVSTNRSTIAFLVDNVEYPLEELVAMNVQEIANRANSLLKDRDARTEDFVNKMSFTIPDFFDQHQRKALLDASSITTGIEETYLVSEGMSVAVNFVLKQRQFPPGEQQHYIVYDMGSGSIKASMFSILQPEDTTQPVTIEFEGYGYNPHLGGAKFTMDIGSLIENKFLETHPAIRTDELHANPKALAKINQAAEKAKLILSANSEASINIESLINDIDFRTSITRQEFEEFIADSLLDIVKPINDAVTKQFGGYGTNLPEINGVILAGGSSRIPIVQDQLIKLVSEEKVLRNVNADESAVNGVVMRGIKLSNSFKTKPLNVVDRSVNTYSFKLSNESELYDVFTRGSAYPNKTSILTNTTDSIPNNFTIDLFENGKLFETITVNSGAIKNSYSSDKCSSGVAYNITFDLSSDRLFSIQEVNCICQSENDIGNSKQIKNKGSRLAFTSEDVEIKRLSPSERSRLHEHIKLLDKQDKERFQFQENLNVLESNLYDARNLLMDDEVMQNGPKSQVEELSEMVKVYLDWLEDASFNTDPEDIVSRIREIGILKKKIELYMDSAKEPLNSQQFKGMLEEGHKLLQAIETHKNTVEEFLSQFETEFADTIDNVREEFKKIKQPAYVSKALSTWEETLTSFKNSISEIEKFLAKNLFGEDLREHLFEIKLQFDMYRTKLEEKLRLIKSGDESRLNEIKKLHLRNFRLQKRKEEKLKRKLEQEKSRKNNETESTVINSADDKTTIVNDKTTESNPSSEEDILHDEL</sequence>
<dbReference type="GO" id="GO:0005788">
    <property type="term" value="C:endoplasmic reticulum lumen"/>
    <property type="evidence" value="ECO:0007669"/>
    <property type="project" value="UniProtKB-SubCell"/>
</dbReference>
<dbReference type="InterPro" id="IPR043129">
    <property type="entry name" value="ATPase_NBD"/>
</dbReference>
<dbReference type="PANTHER" id="PTHR45639">
    <property type="entry name" value="HSC70CB, ISOFORM G-RELATED"/>
    <property type="match status" value="1"/>
</dbReference>
<feature type="region of interest" description="Disordered" evidence="6">
    <location>
        <begin position="833"/>
        <end position="881"/>
    </location>
</feature>
<evidence type="ECO:0000256" key="6">
    <source>
        <dbReference type="SAM" id="MobiDB-lite"/>
    </source>
</evidence>
<evidence type="ECO:0000256" key="4">
    <source>
        <dbReference type="ARBA" id="ARBA00022840"/>
    </source>
</evidence>
<dbReference type="SUPFAM" id="SSF53067">
    <property type="entry name" value="Actin-like ATPase domain"/>
    <property type="match status" value="2"/>
</dbReference>